<dbReference type="STRING" id="3469.A0A4Y7KSF9"/>
<evidence type="ECO:0000256" key="1">
    <source>
        <dbReference type="SAM" id="Coils"/>
    </source>
</evidence>
<organism evidence="2 3">
    <name type="scientific">Papaver somniferum</name>
    <name type="common">Opium poppy</name>
    <dbReference type="NCBI Taxonomy" id="3469"/>
    <lineage>
        <taxon>Eukaryota</taxon>
        <taxon>Viridiplantae</taxon>
        <taxon>Streptophyta</taxon>
        <taxon>Embryophyta</taxon>
        <taxon>Tracheophyta</taxon>
        <taxon>Spermatophyta</taxon>
        <taxon>Magnoliopsida</taxon>
        <taxon>Ranunculales</taxon>
        <taxon>Papaveraceae</taxon>
        <taxon>Papaveroideae</taxon>
        <taxon>Papaver</taxon>
    </lineage>
</organism>
<evidence type="ECO:0000313" key="3">
    <source>
        <dbReference type="Proteomes" id="UP000316621"/>
    </source>
</evidence>
<name>A0A4Y7KSF9_PAPSO</name>
<keyword evidence="3" id="KW-1185">Reference proteome</keyword>
<keyword evidence="1" id="KW-0175">Coiled coil</keyword>
<sequence>MMNTGFVDNAFRPLDLGNFPPWHITVTVAGGETRHINIPYPMTNNVIGLPLSLGVPEVIAGRYEVLLRMVQGMRDLITGIVRDLAQCQQDAAHFREDAARFRQDAIRFKQDAARCLQDANRYYCELEKLKFRMGGKVVVSKVLMSPVSSSKKRKLGTEESGLSETQEVCIEKPEHLPPPKSKDWPSIQESVIEKNMVESDEVPRREDVQTEKVEFVAGVVPIRESVDASTICTSANCLNVDSWSTLSNLNSIDVTPSLVASTIVSGQGEDEGFEYAENLKSDDLPLTSVKHSQGALVVWEPVDATMTSTSANCQTGNFTALTISTPADNTLPLIVPTSVSSRVGDEWFENVDNFRIPKVYADLYKKIFSKHGHMATKKVIRSNDDILLAAVTSLMKIVSRMETIRGVDLSVKLIESWEGHIGDAETLQFNIKWLREIFTKLKNSWKSSFKIDKEVEIREQVLDATQVEYAGLRSRKDELETELLEVTMKIREFEGVVPVGDCIHATMTSTSTNCLTVDSTTLTISTPIYLTPPLVESTSVSGQGEHGGFECVQNCESESDDIPFTNVEHSPGRDLGAWPKWPSFPPAQMMDNGDVDNNFHHLDLGALPPWQLTVTLADGKK</sequence>
<accession>A0A4Y7KSF9</accession>
<feature type="coiled-coil region" evidence="1">
    <location>
        <begin position="462"/>
        <end position="496"/>
    </location>
</feature>
<dbReference type="AlphaFoldDB" id="A0A4Y7KSF9"/>
<dbReference type="Gramene" id="RZC76283">
    <property type="protein sequence ID" value="RZC76283"/>
    <property type="gene ID" value="C5167_000412"/>
</dbReference>
<dbReference type="EMBL" id="CM010723">
    <property type="protein sequence ID" value="RZC76283.1"/>
    <property type="molecule type" value="Genomic_DNA"/>
</dbReference>
<evidence type="ECO:0000313" key="2">
    <source>
        <dbReference type="EMBL" id="RZC76283.1"/>
    </source>
</evidence>
<proteinExistence type="predicted"/>
<dbReference type="Proteomes" id="UP000316621">
    <property type="component" value="Chromosome 9"/>
</dbReference>
<protein>
    <submittedName>
        <fullName evidence="2">Uncharacterized protein</fullName>
    </submittedName>
</protein>
<reference evidence="2 3" key="1">
    <citation type="journal article" date="2018" name="Science">
        <title>The opium poppy genome and morphinan production.</title>
        <authorList>
            <person name="Guo L."/>
            <person name="Winzer T."/>
            <person name="Yang X."/>
            <person name="Li Y."/>
            <person name="Ning Z."/>
            <person name="He Z."/>
            <person name="Teodor R."/>
            <person name="Lu Y."/>
            <person name="Bowser T.A."/>
            <person name="Graham I.A."/>
            <person name="Ye K."/>
        </authorList>
    </citation>
    <scope>NUCLEOTIDE SEQUENCE [LARGE SCALE GENOMIC DNA]</scope>
    <source>
        <strain evidence="3">cv. HN1</strain>
        <tissue evidence="2">Leaves</tissue>
    </source>
</reference>
<gene>
    <name evidence="2" type="ORF">C5167_000412</name>
</gene>